<dbReference type="EMBL" id="JBHSYS010000002">
    <property type="protein sequence ID" value="MFC6957529.1"/>
    <property type="molecule type" value="Genomic_DNA"/>
</dbReference>
<comment type="caution">
    <text evidence="2">The sequence shown here is derived from an EMBL/GenBank/DDBJ whole genome shotgun (WGS) entry which is preliminary data.</text>
</comment>
<evidence type="ECO:0000313" key="2">
    <source>
        <dbReference type="EMBL" id="MFC6957529.1"/>
    </source>
</evidence>
<accession>A0ABW2D8G6</accession>
<name>A0ABW2D8G6_9ACTN</name>
<keyword evidence="3" id="KW-1185">Reference proteome</keyword>
<reference evidence="3" key="1">
    <citation type="journal article" date="2019" name="Int. J. Syst. Evol. Microbiol.">
        <title>The Global Catalogue of Microorganisms (GCM) 10K type strain sequencing project: providing services to taxonomists for standard genome sequencing and annotation.</title>
        <authorList>
            <consortium name="The Broad Institute Genomics Platform"/>
            <consortium name="The Broad Institute Genome Sequencing Center for Infectious Disease"/>
            <person name="Wu L."/>
            <person name="Ma J."/>
        </authorList>
    </citation>
    <scope>NUCLEOTIDE SEQUENCE [LARGE SCALE GENOMIC DNA]</scope>
    <source>
        <strain evidence="3">KACC 12634</strain>
    </source>
</reference>
<gene>
    <name evidence="2" type="ORF">ACFQS3_10025</name>
</gene>
<keyword evidence="1" id="KW-0812">Transmembrane</keyword>
<keyword evidence="1" id="KW-1133">Transmembrane helix</keyword>
<evidence type="ECO:0000313" key="3">
    <source>
        <dbReference type="Proteomes" id="UP001596470"/>
    </source>
</evidence>
<evidence type="ECO:0000256" key="1">
    <source>
        <dbReference type="SAM" id="Phobius"/>
    </source>
</evidence>
<proteinExistence type="predicted"/>
<organism evidence="2 3">
    <name type="scientific">Glycomyces mayteni</name>
    <dbReference type="NCBI Taxonomy" id="543887"/>
    <lineage>
        <taxon>Bacteria</taxon>
        <taxon>Bacillati</taxon>
        <taxon>Actinomycetota</taxon>
        <taxon>Actinomycetes</taxon>
        <taxon>Glycomycetales</taxon>
        <taxon>Glycomycetaceae</taxon>
        <taxon>Glycomyces</taxon>
    </lineage>
</organism>
<dbReference type="Proteomes" id="UP001596470">
    <property type="component" value="Unassembled WGS sequence"/>
</dbReference>
<feature type="transmembrane region" description="Helical" evidence="1">
    <location>
        <begin position="71"/>
        <end position="100"/>
    </location>
</feature>
<sequence>MDWLTAGVLGLVGAATSELFLLATVLTAKKSWPTNKKERLPYLAGVFTKVAASTVFVGAVGFALSDVSVPLVVYLAAGVTAPALQTRLAMMAGVMLFGVIESNPQDGKQIEPGEGGA</sequence>
<protein>
    <submittedName>
        <fullName evidence="2">Uncharacterized protein</fullName>
    </submittedName>
</protein>
<feature type="transmembrane region" description="Helical" evidence="1">
    <location>
        <begin position="6"/>
        <end position="28"/>
    </location>
</feature>
<dbReference type="RefSeq" id="WP_382349263.1">
    <property type="nucleotide sequence ID" value="NZ_JBHMBP010000002.1"/>
</dbReference>
<feature type="transmembrane region" description="Helical" evidence="1">
    <location>
        <begin position="40"/>
        <end position="65"/>
    </location>
</feature>
<keyword evidence="1" id="KW-0472">Membrane</keyword>